<keyword evidence="6 8" id="KW-0653">Protein transport</keyword>
<dbReference type="InterPro" id="IPR016024">
    <property type="entry name" value="ARM-type_fold"/>
</dbReference>
<dbReference type="Proteomes" id="UP000761534">
    <property type="component" value="Unassembled WGS sequence"/>
</dbReference>
<dbReference type="EMBL" id="SWFS01000576">
    <property type="protein sequence ID" value="KAA8896574.1"/>
    <property type="molecule type" value="Genomic_DNA"/>
</dbReference>
<dbReference type="PANTHER" id="PTHR22781:SF12">
    <property type="entry name" value="AP-3 COMPLEX SUBUNIT DELTA-1"/>
    <property type="match status" value="1"/>
</dbReference>
<feature type="compositionally biased region" description="Acidic residues" evidence="9">
    <location>
        <begin position="768"/>
        <end position="779"/>
    </location>
</feature>
<comment type="caution">
    <text evidence="11">The sequence shown here is derived from an EMBL/GenBank/DDBJ whole genome shotgun (WGS) entry which is preliminary data.</text>
</comment>
<evidence type="ECO:0000256" key="4">
    <source>
        <dbReference type="ARBA" id="ARBA00022448"/>
    </source>
</evidence>
<comment type="subcellular location">
    <subcellularLocation>
        <location evidence="1">Cytoplasmic vesicle</location>
        <location evidence="1">Clathrin-coated vesicle membrane</location>
        <topology evidence="1">Peripheral membrane protein</topology>
        <orientation evidence="1">Cytoplasmic side</orientation>
    </subcellularLocation>
    <subcellularLocation>
        <location evidence="8">Golgi apparatus</location>
    </subcellularLocation>
</comment>
<comment type="function">
    <text evidence="8">Part of the AP-3 complex, an adaptor-related complex which is not clathrin-associated. The complex is associated with the Golgi region as well as more peripheral structures. It facilitates the budding of vesicles from the Golgi membrane.</text>
</comment>
<evidence type="ECO:0000256" key="2">
    <source>
        <dbReference type="ARBA" id="ARBA00006613"/>
    </source>
</evidence>
<evidence type="ECO:0000256" key="5">
    <source>
        <dbReference type="ARBA" id="ARBA00022737"/>
    </source>
</evidence>
<reference evidence="11" key="1">
    <citation type="journal article" date="2019" name="G3 (Bethesda)">
        <title>Genome Assemblies of Two Rare Opportunistic Yeast Pathogens: Diutina rugosa (syn. Candida rugosa) and Trichomonascus ciferrii (syn. Candida ciferrii).</title>
        <authorList>
            <person name="Mixao V."/>
            <person name="Saus E."/>
            <person name="Hansen A.P."/>
            <person name="Lass-Florl C."/>
            <person name="Gabaldon T."/>
        </authorList>
    </citation>
    <scope>NUCLEOTIDE SEQUENCE</scope>
    <source>
        <strain evidence="11">CBS 4856</strain>
    </source>
</reference>
<organism evidence="11 12">
    <name type="scientific">Trichomonascus ciferrii</name>
    <dbReference type="NCBI Taxonomy" id="44093"/>
    <lineage>
        <taxon>Eukaryota</taxon>
        <taxon>Fungi</taxon>
        <taxon>Dikarya</taxon>
        <taxon>Ascomycota</taxon>
        <taxon>Saccharomycotina</taxon>
        <taxon>Dipodascomycetes</taxon>
        <taxon>Dipodascales</taxon>
        <taxon>Trichomonascaceae</taxon>
        <taxon>Trichomonascus</taxon>
        <taxon>Trichomonascus ciferrii complex</taxon>
    </lineage>
</organism>
<dbReference type="Gene3D" id="1.25.10.10">
    <property type="entry name" value="Leucine-rich Repeat Variant"/>
    <property type="match status" value="1"/>
</dbReference>
<comment type="similarity">
    <text evidence="2 8">Belongs to the adaptor complexes large subunit family.</text>
</comment>
<dbReference type="VEuPathDB" id="FungiDB:TRICI_006854"/>
<keyword evidence="8" id="KW-0333">Golgi apparatus</keyword>
<evidence type="ECO:0000256" key="9">
    <source>
        <dbReference type="SAM" id="MobiDB-lite"/>
    </source>
</evidence>
<dbReference type="GO" id="GO:0005794">
    <property type="term" value="C:Golgi apparatus"/>
    <property type="evidence" value="ECO:0007669"/>
    <property type="project" value="UniProtKB-SubCell"/>
</dbReference>
<dbReference type="InterPro" id="IPR002553">
    <property type="entry name" value="Clathrin/coatomer_adapt-like_N"/>
</dbReference>
<comment type="subunit">
    <text evidence="8">Adaptor protein complex 3 (AP-3) is a heterotetramer.</text>
</comment>
<feature type="compositionally biased region" description="Basic residues" evidence="9">
    <location>
        <begin position="784"/>
        <end position="793"/>
    </location>
</feature>
<evidence type="ECO:0000313" key="12">
    <source>
        <dbReference type="Proteomes" id="UP000761534"/>
    </source>
</evidence>
<proteinExistence type="inferred from homology"/>
<dbReference type="FunFam" id="1.25.10.10:FF:000251">
    <property type="entry name" value="AP-3 complex subunit delta"/>
    <property type="match status" value="1"/>
</dbReference>
<dbReference type="OrthoDB" id="10264595at2759"/>
<gene>
    <name evidence="11" type="ORF">TRICI_006854</name>
</gene>
<dbReference type="PIRSF" id="PIRSF037092">
    <property type="entry name" value="AP3_complex_delta"/>
    <property type="match status" value="1"/>
</dbReference>
<dbReference type="Pfam" id="PF01602">
    <property type="entry name" value="Adaptin_N"/>
    <property type="match status" value="1"/>
</dbReference>
<dbReference type="PANTHER" id="PTHR22781">
    <property type="entry name" value="DELTA ADAPTIN-RELATED"/>
    <property type="match status" value="1"/>
</dbReference>
<dbReference type="InterPro" id="IPR011989">
    <property type="entry name" value="ARM-like"/>
</dbReference>
<dbReference type="GO" id="GO:0010008">
    <property type="term" value="C:endosome membrane"/>
    <property type="evidence" value="ECO:0007669"/>
    <property type="project" value="TreeGrafter"/>
</dbReference>
<dbReference type="InterPro" id="IPR017105">
    <property type="entry name" value="AP3_complex_dsu"/>
</dbReference>
<feature type="compositionally biased region" description="Acidic residues" evidence="9">
    <location>
        <begin position="661"/>
        <end position="670"/>
    </location>
</feature>
<dbReference type="AlphaFoldDB" id="A0A642UC44"/>
<dbReference type="SUPFAM" id="SSF48371">
    <property type="entry name" value="ARM repeat"/>
    <property type="match status" value="1"/>
</dbReference>
<keyword evidence="7" id="KW-0472">Membrane</keyword>
<evidence type="ECO:0000256" key="6">
    <source>
        <dbReference type="ARBA" id="ARBA00022927"/>
    </source>
</evidence>
<sequence length="882" mass="99544">MATREDTRARLRPFGIVFEKSLHDLIRGIRASKDPTAREGFLRDALADCRTEVRSPDMEIKTMAILKLAYLEMYGFDMSWASFHVLEVMSSARFQQKRVGYLAAIQSFRSDTEVLMLTTNLLKKDLGSAYPLEVSVALSGVSSIVTPSLAQDISDDIVKMLNHSKPYIRKKAVLAMYRIFLQYPEALRTSFQRLKDKLEDPDPSVVSATVNVICELAKQTTSSSKTFLALAPQLYELLTTSNNNWMIIKILKLFSSLAPIEPRLKPKLLPPILQLIDSTSAMSLLYECINCILGGGMLDESDYELARMCVGKLRTFLEQTDQNLKYVGLLAFSKVVKIHPQFIGEHEDVVLECIDDADLTIREKVLEMLPGLVNEDNLYSIVMKLIDQLKANNGEQSQNASFVLPKAYRVLVINKIMELCSKNTYEYIPDFEWFTNILVELVDLSEGFDEVGQEIGRQLRNVSVRVRSVRDITVGSASQIITNQRSIPSVLPYAVWIVGEYASFLQYPSQLIESIATLDSVNDDLLKTDSIQAIMKIYASWAGKEGVEWTPQRSSLVKSCTELITKYLERHSTAASFEVQERAVEFLELIKLAAQAIDEHPMEESNPPLFLTLAIPSMFNQYELNPVARSAQRKIQTPPDLDLDTPIYPRCDYYNSNLEDLSIDDSDEEPQSNTPETVNDDEWRAGGSGEVTEEEMQRKKLERIERQKDDPFYISIPSTTNQTPADSRSNTPAQGEDLIGQSASPGSATAFMKRPKKKKVEIIQDEKIGDDDEEEEEVPEQFKQPKKSSRLHSKLRELNLEDDNTEAAQQDVADIAQLRSEMLNAKTASETVEVTHKKIKKKSGDKKKKKASTNPDEKKKKKKSSKKPADDQPPSDQQQPLT</sequence>
<evidence type="ECO:0000256" key="7">
    <source>
        <dbReference type="ARBA" id="ARBA00023136"/>
    </source>
</evidence>
<feature type="compositionally biased region" description="Basic and acidic residues" evidence="9">
    <location>
        <begin position="695"/>
        <end position="711"/>
    </location>
</feature>
<protein>
    <recommendedName>
        <fullName evidence="3 8">AP-3 complex subunit delta</fullName>
    </recommendedName>
</protein>
<dbReference type="GO" id="GO:0006896">
    <property type="term" value="P:Golgi to vacuole transport"/>
    <property type="evidence" value="ECO:0007669"/>
    <property type="project" value="TreeGrafter"/>
</dbReference>
<feature type="compositionally biased region" description="Basic residues" evidence="9">
    <location>
        <begin position="837"/>
        <end position="851"/>
    </location>
</feature>
<keyword evidence="4 8" id="KW-0813">Transport</keyword>
<keyword evidence="12" id="KW-1185">Reference proteome</keyword>
<evidence type="ECO:0000259" key="10">
    <source>
        <dbReference type="Pfam" id="PF01602"/>
    </source>
</evidence>
<evidence type="ECO:0000256" key="3">
    <source>
        <dbReference type="ARBA" id="ARBA00015717"/>
    </source>
</evidence>
<name>A0A642UC44_9ASCO</name>
<evidence type="ECO:0000256" key="8">
    <source>
        <dbReference type="PIRNR" id="PIRNR037092"/>
    </source>
</evidence>
<accession>A0A642UC44</accession>
<dbReference type="GO" id="GO:0030123">
    <property type="term" value="C:AP-3 adaptor complex"/>
    <property type="evidence" value="ECO:0007669"/>
    <property type="project" value="InterPro"/>
</dbReference>
<evidence type="ECO:0000313" key="11">
    <source>
        <dbReference type="EMBL" id="KAA8896574.1"/>
    </source>
</evidence>
<evidence type="ECO:0000256" key="1">
    <source>
        <dbReference type="ARBA" id="ARBA00004145"/>
    </source>
</evidence>
<keyword evidence="5" id="KW-0677">Repeat</keyword>
<feature type="compositionally biased region" description="Low complexity" evidence="9">
    <location>
        <begin position="872"/>
        <end position="882"/>
    </location>
</feature>
<feature type="compositionally biased region" description="Polar residues" evidence="9">
    <location>
        <begin position="716"/>
        <end position="733"/>
    </location>
</feature>
<feature type="region of interest" description="Disordered" evidence="9">
    <location>
        <begin position="824"/>
        <end position="882"/>
    </location>
</feature>
<feature type="region of interest" description="Disordered" evidence="9">
    <location>
        <begin position="660"/>
        <end position="793"/>
    </location>
</feature>
<dbReference type="GO" id="GO:0030665">
    <property type="term" value="C:clathrin-coated vesicle membrane"/>
    <property type="evidence" value="ECO:0007669"/>
    <property type="project" value="UniProtKB-SubCell"/>
</dbReference>
<dbReference type="GO" id="GO:0006623">
    <property type="term" value="P:protein targeting to vacuole"/>
    <property type="evidence" value="ECO:0007669"/>
    <property type="project" value="TreeGrafter"/>
</dbReference>
<feature type="domain" description="Clathrin/coatomer adaptor adaptin-like N-terminal" evidence="10">
    <location>
        <begin position="45"/>
        <end position="593"/>
    </location>
</feature>